<dbReference type="AlphaFoldDB" id="A0A849K7V4"/>
<keyword evidence="2" id="KW-1185">Reference proteome</keyword>
<dbReference type="InterPro" id="IPR054206">
    <property type="entry name" value="DUF6912"/>
</dbReference>
<gene>
    <name evidence="1" type="ORF">HLI28_09920</name>
</gene>
<organism evidence="1 2">
    <name type="scientific">Isoptericola sediminis</name>
    <dbReference type="NCBI Taxonomy" id="2733572"/>
    <lineage>
        <taxon>Bacteria</taxon>
        <taxon>Bacillati</taxon>
        <taxon>Actinomycetota</taxon>
        <taxon>Actinomycetes</taxon>
        <taxon>Micrococcales</taxon>
        <taxon>Promicromonosporaceae</taxon>
        <taxon>Isoptericola</taxon>
    </lineage>
</organism>
<name>A0A849K7V4_9MICO</name>
<proteinExistence type="predicted"/>
<dbReference type="Pfam" id="PF21853">
    <property type="entry name" value="DUF6912"/>
    <property type="match status" value="1"/>
</dbReference>
<reference evidence="1 2" key="1">
    <citation type="submission" date="2020-05" db="EMBL/GenBank/DDBJ databases">
        <title>Genome sequence of Isoptericola sp. JC619 isolated from Chilika lagoon, India.</title>
        <authorList>
            <person name="Kumar D."/>
            <person name="Appam K."/>
            <person name="Gandham S."/>
            <person name="Uppada J."/>
            <person name="Sasikala C."/>
            <person name="Venkata Ramana C."/>
        </authorList>
    </citation>
    <scope>NUCLEOTIDE SEQUENCE [LARGE SCALE GENOMIC DNA]</scope>
    <source>
        <strain evidence="1 2">JC619</strain>
    </source>
</reference>
<dbReference type="RefSeq" id="WP_171247360.1">
    <property type="nucleotide sequence ID" value="NZ_JABFAJ010000018.1"/>
</dbReference>
<sequence length="165" mass="17255">MRIYVPATLDELDTAVVGSVTRWPVGPRGAHAVTRALAGELADADDEGREYAAFLAAADDSLSLVAGRPGVPPVRVVVSVDVEQDVVGVDPEGASASSVLVLRDVPDVPLAAVHVDEPTAADDVRAVLAAVDADDDEALAEAVQRVTDRDLLWYDPSEVGQIPRP</sequence>
<evidence type="ECO:0000313" key="2">
    <source>
        <dbReference type="Proteomes" id="UP000557204"/>
    </source>
</evidence>
<evidence type="ECO:0000313" key="1">
    <source>
        <dbReference type="EMBL" id="NNU27855.1"/>
    </source>
</evidence>
<dbReference type="Proteomes" id="UP000557204">
    <property type="component" value="Unassembled WGS sequence"/>
</dbReference>
<accession>A0A849K7V4</accession>
<dbReference type="EMBL" id="JABFAJ010000018">
    <property type="protein sequence ID" value="NNU27855.1"/>
    <property type="molecule type" value="Genomic_DNA"/>
</dbReference>
<comment type="caution">
    <text evidence="1">The sequence shown here is derived from an EMBL/GenBank/DDBJ whole genome shotgun (WGS) entry which is preliminary data.</text>
</comment>
<protein>
    <submittedName>
        <fullName evidence="1">Uncharacterized protein</fullName>
    </submittedName>
</protein>